<dbReference type="Proteomes" id="UP001222683">
    <property type="component" value="Chromosome"/>
</dbReference>
<evidence type="ECO:0000313" key="1">
    <source>
        <dbReference type="EMBL" id="WDC81746.1"/>
    </source>
</evidence>
<protein>
    <recommendedName>
        <fullName evidence="3">DUF1492 domain-containing protein</fullName>
    </recommendedName>
</protein>
<dbReference type="EMBL" id="CP117692">
    <property type="protein sequence ID" value="WDC81746.1"/>
    <property type="molecule type" value="Genomic_DNA"/>
</dbReference>
<dbReference type="SUPFAM" id="SSF88659">
    <property type="entry name" value="Sigma3 and sigma4 domains of RNA polymerase sigma factors"/>
    <property type="match status" value="1"/>
</dbReference>
<gene>
    <name evidence="1" type="ORF">PSR59_08920</name>
</gene>
<accession>A0AAQ3AT37</accession>
<dbReference type="AlphaFoldDB" id="A0AAQ3AT37"/>
<proteinExistence type="predicted"/>
<organism evidence="1 2">
    <name type="scientific">Ligilactobacillus ruminis</name>
    <dbReference type="NCBI Taxonomy" id="1623"/>
    <lineage>
        <taxon>Bacteria</taxon>
        <taxon>Bacillati</taxon>
        <taxon>Bacillota</taxon>
        <taxon>Bacilli</taxon>
        <taxon>Lactobacillales</taxon>
        <taxon>Lactobacillaceae</taxon>
        <taxon>Ligilactobacillus</taxon>
    </lineage>
</organism>
<dbReference type="InterPro" id="IPR013324">
    <property type="entry name" value="RNA_pol_sigma_r3/r4-like"/>
</dbReference>
<evidence type="ECO:0008006" key="3">
    <source>
        <dbReference type="Google" id="ProtNLM"/>
    </source>
</evidence>
<name>A0AAQ3AT37_9LACO</name>
<evidence type="ECO:0000313" key="2">
    <source>
        <dbReference type="Proteomes" id="UP001222683"/>
    </source>
</evidence>
<reference evidence="1" key="1">
    <citation type="submission" date="2023-02" db="EMBL/GenBank/DDBJ databases">
        <title>Complete genome sequence of Lactobacillus ruminis CACC888 isolated from Pig feces.</title>
        <authorList>
            <person name="Park S."/>
            <person name="Park M.A."/>
            <person name="Kim D.-H."/>
            <person name="Kim Y."/>
        </authorList>
    </citation>
    <scope>NUCLEOTIDE SEQUENCE</scope>
    <source>
        <strain evidence="1">CACC888</strain>
    </source>
</reference>
<dbReference type="RefSeq" id="WP_195454336.1">
    <property type="nucleotide sequence ID" value="NZ_CP117692.1"/>
</dbReference>
<sequence length="138" mass="16004">MEDIFKTNKAYLFQYRKKMEKIQRLEDKLAQIDSDLIVLKSPAMSSEPKSSVKITLTDKLIQREELEDKINTLLKYARQDRTDITRCIDALDNQKQALVLDRYFIGLQSLEEIADDVSYSCSYVTKLYIQGVQSISVV</sequence>